<dbReference type="PATRIC" id="fig|1502723.3.peg.6273"/>
<dbReference type="RefSeq" id="WP_044888113.1">
    <property type="nucleotide sequence ID" value="NZ_JYFN01000073.1"/>
</dbReference>
<evidence type="ECO:0000313" key="2">
    <source>
        <dbReference type="Proteomes" id="UP000032545"/>
    </source>
</evidence>
<comment type="caution">
    <text evidence="1">The sequence shown here is derived from an EMBL/GenBank/DDBJ whole genome shotgun (WGS) entry which is preliminary data.</text>
</comment>
<name>A0A0D8B7Y5_9ACTN</name>
<organism evidence="1 2">
    <name type="scientific">Frankia torreyi</name>
    <dbReference type="NCBI Taxonomy" id="1856"/>
    <lineage>
        <taxon>Bacteria</taxon>
        <taxon>Bacillati</taxon>
        <taxon>Actinomycetota</taxon>
        <taxon>Actinomycetes</taxon>
        <taxon>Frankiales</taxon>
        <taxon>Frankiaceae</taxon>
        <taxon>Frankia</taxon>
    </lineage>
</organism>
<evidence type="ECO:0000313" key="1">
    <source>
        <dbReference type="EMBL" id="KJE20054.1"/>
    </source>
</evidence>
<dbReference type="OrthoDB" id="4299905at2"/>
<accession>A0A0D8B7Y5</accession>
<sequence length="139" mass="14987">MAVPRRIPVAFGVVFPVGAFVVGVEPVNDFDKVRAGTPDAQQRDEETGDLVWQVKVIDADPAARTNEVKIRMTAAVQPVPPDLLPGTPFRPVEFDGLSLTPYIDRRNAERPKIAYSMRASAMRAPGGLNGRRPGPAVAA</sequence>
<gene>
    <name evidence="1" type="ORF">FF36_05660</name>
</gene>
<dbReference type="AlphaFoldDB" id="A0A0D8B7Y5"/>
<protein>
    <recommendedName>
        <fullName evidence="3">Plasmid replication, integration and excision activator</fullName>
    </recommendedName>
</protein>
<dbReference type="Proteomes" id="UP000032545">
    <property type="component" value="Unassembled WGS sequence"/>
</dbReference>
<reference evidence="1 2" key="2">
    <citation type="journal article" date="2016" name="Genome Announc.">
        <title>Permanent Draft Genome Sequences for Two Variants of Frankia sp. Strain CpI1, the First Frankia Strain Isolated from Root Nodules of Comptonia peregrina.</title>
        <authorList>
            <person name="Oshone R."/>
            <person name="Hurst S.G.IV."/>
            <person name="Abebe-Akele F."/>
            <person name="Simpson S."/>
            <person name="Morris K."/>
            <person name="Thomas W.K."/>
            <person name="Tisa L.S."/>
        </authorList>
    </citation>
    <scope>NUCLEOTIDE SEQUENCE [LARGE SCALE GENOMIC DNA]</scope>
    <source>
        <strain evidence="2">CpI1-S</strain>
    </source>
</reference>
<keyword evidence="2" id="KW-1185">Reference proteome</keyword>
<dbReference type="EMBL" id="JYFN01000073">
    <property type="protein sequence ID" value="KJE20054.1"/>
    <property type="molecule type" value="Genomic_DNA"/>
</dbReference>
<reference evidence="2" key="1">
    <citation type="submission" date="2015-02" db="EMBL/GenBank/DDBJ databases">
        <title>Draft Genome of Frankia sp. CpI1-S.</title>
        <authorList>
            <person name="Oshone R.T."/>
            <person name="Ngom M."/>
            <person name="Ghodhbane-Gtari F."/>
            <person name="Gtari M."/>
            <person name="Morris K."/>
            <person name="Thomas K."/>
            <person name="Sen A."/>
            <person name="Tisa L.S."/>
        </authorList>
    </citation>
    <scope>NUCLEOTIDE SEQUENCE [LARGE SCALE GENOMIC DNA]</scope>
    <source>
        <strain evidence="2">CpI1-S</strain>
    </source>
</reference>
<evidence type="ECO:0008006" key="3">
    <source>
        <dbReference type="Google" id="ProtNLM"/>
    </source>
</evidence>
<proteinExistence type="predicted"/>